<organism evidence="3 4">
    <name type="scientific">Dacryopinax primogenitus (strain DJM 731)</name>
    <name type="common">Brown rot fungus</name>
    <dbReference type="NCBI Taxonomy" id="1858805"/>
    <lineage>
        <taxon>Eukaryota</taxon>
        <taxon>Fungi</taxon>
        <taxon>Dikarya</taxon>
        <taxon>Basidiomycota</taxon>
        <taxon>Agaricomycotina</taxon>
        <taxon>Dacrymycetes</taxon>
        <taxon>Dacrymycetales</taxon>
        <taxon>Dacrymycetaceae</taxon>
        <taxon>Dacryopinax</taxon>
    </lineage>
</organism>
<feature type="signal peptide" evidence="1">
    <location>
        <begin position="1"/>
        <end position="21"/>
    </location>
</feature>
<evidence type="ECO:0000313" key="4">
    <source>
        <dbReference type="Proteomes" id="UP000030653"/>
    </source>
</evidence>
<dbReference type="HOGENOM" id="CLU_1261470_0_0_1"/>
<name>M5FZT1_DACPD</name>
<dbReference type="RefSeq" id="XP_040628916.1">
    <property type="nucleotide sequence ID" value="XM_040768523.1"/>
</dbReference>
<evidence type="ECO:0000256" key="1">
    <source>
        <dbReference type="SAM" id="SignalP"/>
    </source>
</evidence>
<accession>M5FZT1</accession>
<reference evidence="3 4" key="1">
    <citation type="journal article" date="2012" name="Science">
        <title>The Paleozoic origin of enzymatic lignin decomposition reconstructed from 31 fungal genomes.</title>
        <authorList>
            <person name="Floudas D."/>
            <person name="Binder M."/>
            <person name="Riley R."/>
            <person name="Barry K."/>
            <person name="Blanchette R.A."/>
            <person name="Henrissat B."/>
            <person name="Martinez A.T."/>
            <person name="Otillar R."/>
            <person name="Spatafora J.W."/>
            <person name="Yadav J.S."/>
            <person name="Aerts A."/>
            <person name="Benoit I."/>
            <person name="Boyd A."/>
            <person name="Carlson A."/>
            <person name="Copeland A."/>
            <person name="Coutinho P.M."/>
            <person name="de Vries R.P."/>
            <person name="Ferreira P."/>
            <person name="Findley K."/>
            <person name="Foster B."/>
            <person name="Gaskell J."/>
            <person name="Glotzer D."/>
            <person name="Gorecki P."/>
            <person name="Heitman J."/>
            <person name="Hesse C."/>
            <person name="Hori C."/>
            <person name="Igarashi K."/>
            <person name="Jurgens J.A."/>
            <person name="Kallen N."/>
            <person name="Kersten P."/>
            <person name="Kohler A."/>
            <person name="Kuees U."/>
            <person name="Kumar T.K.A."/>
            <person name="Kuo A."/>
            <person name="LaButti K."/>
            <person name="Larrondo L.F."/>
            <person name="Lindquist E."/>
            <person name="Ling A."/>
            <person name="Lombard V."/>
            <person name="Lucas S."/>
            <person name="Lundell T."/>
            <person name="Martin R."/>
            <person name="McLaughlin D.J."/>
            <person name="Morgenstern I."/>
            <person name="Morin E."/>
            <person name="Murat C."/>
            <person name="Nagy L.G."/>
            <person name="Nolan M."/>
            <person name="Ohm R.A."/>
            <person name="Patyshakuliyeva A."/>
            <person name="Rokas A."/>
            <person name="Ruiz-Duenas F.J."/>
            <person name="Sabat G."/>
            <person name="Salamov A."/>
            <person name="Samejima M."/>
            <person name="Schmutz J."/>
            <person name="Slot J.C."/>
            <person name="St John F."/>
            <person name="Stenlid J."/>
            <person name="Sun H."/>
            <person name="Sun S."/>
            <person name="Syed K."/>
            <person name="Tsang A."/>
            <person name="Wiebenga A."/>
            <person name="Young D."/>
            <person name="Pisabarro A."/>
            <person name="Eastwood D.C."/>
            <person name="Martin F."/>
            <person name="Cullen D."/>
            <person name="Grigoriev I.V."/>
            <person name="Hibbett D.S."/>
        </authorList>
    </citation>
    <scope>NUCLEOTIDE SEQUENCE [LARGE SCALE GENOMIC DNA]</scope>
    <source>
        <strain evidence="3 4">DJM-731 SS1</strain>
    </source>
</reference>
<proteinExistence type="predicted"/>
<feature type="domain" description="Protein CPL1-like" evidence="2">
    <location>
        <begin position="165"/>
        <end position="214"/>
    </location>
</feature>
<feature type="chain" id="PRO_5004067371" description="Protein CPL1-like domain-containing protein" evidence="1">
    <location>
        <begin position="22"/>
        <end position="226"/>
    </location>
</feature>
<dbReference type="Proteomes" id="UP000030653">
    <property type="component" value="Unassembled WGS sequence"/>
</dbReference>
<dbReference type="EMBL" id="JH795863">
    <property type="protein sequence ID" value="EJU02019.1"/>
    <property type="molecule type" value="Genomic_DNA"/>
</dbReference>
<dbReference type="GeneID" id="63683585"/>
<keyword evidence="4" id="KW-1185">Reference proteome</keyword>
<keyword evidence="1" id="KW-0732">Signal</keyword>
<protein>
    <recommendedName>
        <fullName evidence="2">Protein CPL1-like domain-containing protein</fullName>
    </recommendedName>
</protein>
<sequence>MFTSQSGSFIVLFGLTALVLAFNEVPGPSCEGTGNACSYSYVSGGGDTVTVNGFCAPNGFCADNGAACTTSDQCYDYCGNGVCGGLGATCDSTDAFSHNQFSIACYTDGGYTCNADGSTGQCVLSASLAARKRARQQLSMGPRPVSCRRDNDSLCPSLGGLTGEMECVDLASDFENCGQCGIECGSMEGGAVVECVQGKCLAMSCRRGWTLLDDECVRSITPATQV</sequence>
<evidence type="ECO:0000259" key="2">
    <source>
        <dbReference type="Pfam" id="PF21671"/>
    </source>
</evidence>
<gene>
    <name evidence="3" type="ORF">DACRYDRAFT_107740</name>
</gene>
<dbReference type="Pfam" id="PF21671">
    <property type="entry name" value="CPL1-like"/>
    <property type="match status" value="1"/>
</dbReference>
<evidence type="ECO:0000313" key="3">
    <source>
        <dbReference type="EMBL" id="EJU02019.1"/>
    </source>
</evidence>
<dbReference type="AlphaFoldDB" id="M5FZT1"/>
<dbReference type="InterPro" id="IPR048661">
    <property type="entry name" value="CPL1-like"/>
</dbReference>
<dbReference type="OrthoDB" id="439917at2759"/>